<evidence type="ECO:0000313" key="1">
    <source>
        <dbReference type="EMBL" id="OYD14697.1"/>
    </source>
</evidence>
<reference evidence="1 3" key="1">
    <citation type="submission" date="2017-07" db="EMBL/GenBank/DDBJ databases">
        <title>Recovery of genomes from metagenomes via a dereplication, aggregation, and scoring strategy.</title>
        <authorList>
            <person name="Sieber C.M."/>
            <person name="Probst A.J."/>
            <person name="Sharrar A."/>
            <person name="Thomas B.C."/>
            <person name="Hess M."/>
            <person name="Tringe S.G."/>
            <person name="Banfield J.F."/>
        </authorList>
    </citation>
    <scope>NUCLEOTIDE SEQUENCE [LARGE SCALE GENOMIC DNA]</scope>
    <source>
        <strain evidence="1">JGI_Cruoil_03_51_56</strain>
    </source>
</reference>
<dbReference type="AlphaFoldDB" id="A0A235BSJ3"/>
<comment type="caution">
    <text evidence="1">The sequence shown here is derived from an EMBL/GenBank/DDBJ whole genome shotgun (WGS) entry which is preliminary data.</text>
</comment>
<sequence length="167" mass="18892">MTKYEEICAAYGSARKAFSENQAQCLKFAAELVKGMIDYFGCKEQHIKIYPPDINFDPANAGTVEQALRMAPDGVWYFVLGITLYQTPENPPAETLCMNLAVSSTPAGFEIKVKDVREPFHIPPDYSGITRRHKAFYELVYRTVKNTYEKGLMPFSTKTEIGRDIAF</sequence>
<evidence type="ECO:0000313" key="3">
    <source>
        <dbReference type="Proteomes" id="UP000215559"/>
    </source>
</evidence>
<evidence type="ECO:0000313" key="2">
    <source>
        <dbReference type="EMBL" id="OYD16258.1"/>
    </source>
</evidence>
<proteinExistence type="predicted"/>
<dbReference type="EMBL" id="NOZP01000060">
    <property type="protein sequence ID" value="OYD16258.1"/>
    <property type="molecule type" value="Genomic_DNA"/>
</dbReference>
<organism evidence="1 3">
    <name type="scientific">candidate division WOR-3 bacterium JGI_Cruoil_03_51_56</name>
    <dbReference type="NCBI Taxonomy" id="1973747"/>
    <lineage>
        <taxon>Bacteria</taxon>
        <taxon>Bacteria division WOR-3</taxon>
    </lineage>
</organism>
<name>A0A235BSJ3_UNCW3</name>
<gene>
    <name evidence="2" type="ORF">CH330_03335</name>
    <name evidence="1" type="ORF">CH330_07910</name>
</gene>
<dbReference type="EMBL" id="NOZP01000142">
    <property type="protein sequence ID" value="OYD14697.1"/>
    <property type="molecule type" value="Genomic_DNA"/>
</dbReference>
<dbReference type="Proteomes" id="UP000215559">
    <property type="component" value="Unassembled WGS sequence"/>
</dbReference>
<protein>
    <submittedName>
        <fullName evidence="1">Uncharacterized protein</fullName>
    </submittedName>
</protein>
<accession>A0A235BSJ3</accession>